<accession>A0ABQ6EMU0</accession>
<feature type="transmembrane region" description="Helical" evidence="1">
    <location>
        <begin position="74"/>
        <end position="94"/>
    </location>
</feature>
<keyword evidence="1" id="KW-1133">Transmembrane helix</keyword>
<proteinExistence type="predicted"/>
<organism evidence="2 3">
    <name type="scientific">Vibrio algivorus</name>
    <dbReference type="NCBI Taxonomy" id="1667024"/>
    <lineage>
        <taxon>Bacteria</taxon>
        <taxon>Pseudomonadati</taxon>
        <taxon>Pseudomonadota</taxon>
        <taxon>Gammaproteobacteria</taxon>
        <taxon>Vibrionales</taxon>
        <taxon>Vibrionaceae</taxon>
        <taxon>Vibrio</taxon>
    </lineage>
</organism>
<protein>
    <recommendedName>
        <fullName evidence="4">DUF3955 domain-containing protein</fullName>
    </recommendedName>
</protein>
<name>A0ABQ6EMU0_9VIBR</name>
<dbReference type="RefSeq" id="WP_089122733.1">
    <property type="nucleotide sequence ID" value="NZ_BSPV01000004.1"/>
</dbReference>
<comment type="caution">
    <text evidence="2">The sequence shown here is derived from an EMBL/GenBank/DDBJ whole genome shotgun (WGS) entry which is preliminary data.</text>
</comment>
<evidence type="ECO:0000256" key="1">
    <source>
        <dbReference type="SAM" id="Phobius"/>
    </source>
</evidence>
<evidence type="ECO:0000313" key="2">
    <source>
        <dbReference type="EMBL" id="GLT14319.1"/>
    </source>
</evidence>
<reference evidence="3" key="1">
    <citation type="journal article" date="2019" name="Int. J. Syst. Evol. Microbiol.">
        <title>The Global Catalogue of Microorganisms (GCM) 10K type strain sequencing project: providing services to taxonomists for standard genome sequencing and annotation.</title>
        <authorList>
            <consortium name="The Broad Institute Genomics Platform"/>
            <consortium name="The Broad Institute Genome Sequencing Center for Infectious Disease"/>
            <person name="Wu L."/>
            <person name="Ma J."/>
        </authorList>
    </citation>
    <scope>NUCLEOTIDE SEQUENCE [LARGE SCALE GENOMIC DNA]</scope>
    <source>
        <strain evidence="3">NBRC 111146</strain>
    </source>
</reference>
<sequence>MSQDDNKYKTMHCMVSPNTDNQTQLALARYQLIYSVIGLLLGLVCICGGIYLFIQGITGEMNWSLKVFGNESVIANAAPGAVLFIVGLFLVIVTKFKFKHIKPK</sequence>
<keyword evidence="1" id="KW-0812">Transmembrane</keyword>
<dbReference type="Proteomes" id="UP001157156">
    <property type="component" value="Unassembled WGS sequence"/>
</dbReference>
<keyword evidence="3" id="KW-1185">Reference proteome</keyword>
<gene>
    <name evidence="2" type="ORF">GCM10007931_12940</name>
</gene>
<evidence type="ECO:0008006" key="4">
    <source>
        <dbReference type="Google" id="ProtNLM"/>
    </source>
</evidence>
<feature type="transmembrane region" description="Helical" evidence="1">
    <location>
        <begin position="32"/>
        <end position="54"/>
    </location>
</feature>
<keyword evidence="1" id="KW-0472">Membrane</keyword>
<dbReference type="EMBL" id="BSPV01000004">
    <property type="protein sequence ID" value="GLT14319.1"/>
    <property type="molecule type" value="Genomic_DNA"/>
</dbReference>
<evidence type="ECO:0000313" key="3">
    <source>
        <dbReference type="Proteomes" id="UP001157156"/>
    </source>
</evidence>